<dbReference type="PROSITE" id="PS51419">
    <property type="entry name" value="RAB"/>
    <property type="match status" value="1"/>
</dbReference>
<dbReference type="GO" id="GO:0005525">
    <property type="term" value="F:GTP binding"/>
    <property type="evidence" value="ECO:0007669"/>
    <property type="project" value="UniProtKB-KW"/>
</dbReference>
<reference evidence="7" key="1">
    <citation type="submission" date="2017-01" db="EMBL/GenBank/DDBJ databases">
        <title>Comparative genomics of anhydrobiosis in the tardigrade Hypsibius dujardini.</title>
        <authorList>
            <person name="Yoshida Y."/>
            <person name="Koutsovoulos G."/>
            <person name="Laetsch D."/>
            <person name="Stevens L."/>
            <person name="Kumar S."/>
            <person name="Horikawa D."/>
            <person name="Ishino K."/>
            <person name="Komine S."/>
            <person name="Tomita M."/>
            <person name="Blaxter M."/>
            <person name="Arakawa K."/>
        </authorList>
    </citation>
    <scope>NUCLEOTIDE SEQUENCE [LARGE SCALE GENOMIC DNA]</scope>
    <source>
        <strain evidence="7">Z151</strain>
    </source>
</reference>
<evidence type="ECO:0000313" key="6">
    <source>
        <dbReference type="EMBL" id="OQV17150.1"/>
    </source>
</evidence>
<comment type="similarity">
    <text evidence="1">Belongs to the small GTPase superfamily. Rab family.</text>
</comment>
<evidence type="ECO:0000256" key="3">
    <source>
        <dbReference type="ARBA" id="ARBA00023134"/>
    </source>
</evidence>
<evidence type="ECO:0000256" key="4">
    <source>
        <dbReference type="ARBA" id="ARBA00023289"/>
    </source>
</evidence>
<gene>
    <name evidence="6" type="ORF">BV898_08730</name>
</gene>
<dbReference type="InterPro" id="IPR027417">
    <property type="entry name" value="P-loop_NTPase"/>
</dbReference>
<dbReference type="SMART" id="SM00175">
    <property type="entry name" value="RAB"/>
    <property type="match status" value="1"/>
</dbReference>
<evidence type="ECO:0000313" key="7">
    <source>
        <dbReference type="Proteomes" id="UP000192578"/>
    </source>
</evidence>
<name>A0A1W0WPL6_HYPEX</name>
<dbReference type="EMBL" id="MTYJ01000065">
    <property type="protein sequence ID" value="OQV17150.1"/>
    <property type="molecule type" value="Genomic_DNA"/>
</dbReference>
<proteinExistence type="inferred from homology"/>
<accession>A0A1W0WPL6</accession>
<sequence length="108" mass="12056">MSSTSRPPTPSCCSTTSGTWRRSRTAGGSSETSRNCVDTVFVRVLVGNKDDDDQSRKAVASYHGADFAKSIGYEFIETSAKDNRNVEQLFRRVAELCLERRRREEDSA</sequence>
<dbReference type="PRINTS" id="PR00449">
    <property type="entry name" value="RASTRNSFRMNG"/>
</dbReference>
<keyword evidence="7" id="KW-1185">Reference proteome</keyword>
<keyword evidence="4" id="KW-0636">Prenylation</keyword>
<evidence type="ECO:0000256" key="5">
    <source>
        <dbReference type="SAM" id="MobiDB-lite"/>
    </source>
</evidence>
<feature type="region of interest" description="Disordered" evidence="5">
    <location>
        <begin position="1"/>
        <end position="33"/>
    </location>
</feature>
<dbReference type="InterPro" id="IPR001806">
    <property type="entry name" value="Small_GTPase"/>
</dbReference>
<comment type="caution">
    <text evidence="6">The sequence shown here is derived from an EMBL/GenBank/DDBJ whole genome shotgun (WGS) entry which is preliminary data.</text>
</comment>
<organism evidence="6 7">
    <name type="scientific">Hypsibius exemplaris</name>
    <name type="common">Freshwater tardigrade</name>
    <dbReference type="NCBI Taxonomy" id="2072580"/>
    <lineage>
        <taxon>Eukaryota</taxon>
        <taxon>Metazoa</taxon>
        <taxon>Ecdysozoa</taxon>
        <taxon>Tardigrada</taxon>
        <taxon>Eutardigrada</taxon>
        <taxon>Parachela</taxon>
        <taxon>Hypsibioidea</taxon>
        <taxon>Hypsibiidae</taxon>
        <taxon>Hypsibius</taxon>
    </lineage>
</organism>
<keyword evidence="3" id="KW-0342">GTP-binding</keyword>
<dbReference type="AlphaFoldDB" id="A0A1W0WPL6"/>
<evidence type="ECO:0000256" key="2">
    <source>
        <dbReference type="ARBA" id="ARBA00022741"/>
    </source>
</evidence>
<dbReference type="Proteomes" id="UP000192578">
    <property type="component" value="Unassembled WGS sequence"/>
</dbReference>
<dbReference type="OrthoDB" id="265044at2759"/>
<feature type="compositionally biased region" description="Low complexity" evidence="5">
    <location>
        <begin position="1"/>
        <end position="30"/>
    </location>
</feature>
<dbReference type="SUPFAM" id="SSF52540">
    <property type="entry name" value="P-loop containing nucleoside triphosphate hydrolases"/>
    <property type="match status" value="1"/>
</dbReference>
<dbReference type="InterPro" id="IPR050305">
    <property type="entry name" value="Small_GTPase_Rab"/>
</dbReference>
<dbReference type="Gene3D" id="3.40.50.300">
    <property type="entry name" value="P-loop containing nucleotide triphosphate hydrolases"/>
    <property type="match status" value="1"/>
</dbReference>
<keyword evidence="4" id="KW-0449">Lipoprotein</keyword>
<dbReference type="Pfam" id="PF00071">
    <property type="entry name" value="Ras"/>
    <property type="match status" value="1"/>
</dbReference>
<keyword evidence="2" id="KW-0547">Nucleotide-binding</keyword>
<dbReference type="PANTHER" id="PTHR47980">
    <property type="entry name" value="LD44762P"/>
    <property type="match status" value="1"/>
</dbReference>
<protein>
    <submittedName>
        <fullName evidence="6">Uncharacterized protein</fullName>
    </submittedName>
</protein>
<evidence type="ECO:0000256" key="1">
    <source>
        <dbReference type="ARBA" id="ARBA00006270"/>
    </source>
</evidence>
<dbReference type="GO" id="GO:0003924">
    <property type="term" value="F:GTPase activity"/>
    <property type="evidence" value="ECO:0007669"/>
    <property type="project" value="InterPro"/>
</dbReference>